<sequence length="48" mass="5892">MFNRDVEAYVHPEKTLKNIEEFFKFVQEKGWTDEELYFVVKLTQAMFD</sequence>
<organism evidence="1 2">
    <name type="scientific">Paenibacillus melissococcoides</name>
    <dbReference type="NCBI Taxonomy" id="2912268"/>
    <lineage>
        <taxon>Bacteria</taxon>
        <taxon>Bacillati</taxon>
        <taxon>Bacillota</taxon>
        <taxon>Bacilli</taxon>
        <taxon>Bacillales</taxon>
        <taxon>Paenibacillaceae</taxon>
        <taxon>Paenibacillus</taxon>
    </lineage>
</organism>
<reference evidence="1" key="1">
    <citation type="submission" date="2022-06" db="EMBL/GenBank/DDBJ databases">
        <authorList>
            <person name="Dietemann V."/>
            <person name="Ory F."/>
            <person name="Dainat B."/>
            <person name="Oberhansli S."/>
        </authorList>
    </citation>
    <scope>NUCLEOTIDE SEQUENCE</scope>
    <source>
        <strain evidence="1">Ena-SAMPLE-TAB-26-04-2022-14:26:32:270-5432</strain>
    </source>
</reference>
<keyword evidence="2" id="KW-1185">Reference proteome</keyword>
<dbReference type="Proteomes" id="UP001154322">
    <property type="component" value="Unassembled WGS sequence"/>
</dbReference>
<evidence type="ECO:0000313" key="2">
    <source>
        <dbReference type="Proteomes" id="UP001154322"/>
    </source>
</evidence>
<gene>
    <name evidence="1" type="ORF">WJ0W_002340</name>
</gene>
<accession>A0ABM9G0K8</accession>
<comment type="caution">
    <text evidence="1">The sequence shown here is derived from an EMBL/GenBank/DDBJ whole genome shotgun (WGS) entry which is preliminary data.</text>
</comment>
<dbReference type="RefSeq" id="WP_213431514.1">
    <property type="nucleotide sequence ID" value="NZ_AP031286.1"/>
</dbReference>
<dbReference type="EMBL" id="CALYLO010000002">
    <property type="protein sequence ID" value="CAH8245110.1"/>
    <property type="molecule type" value="Genomic_DNA"/>
</dbReference>
<name>A0ABM9G0K8_9BACL</name>
<proteinExistence type="predicted"/>
<evidence type="ECO:0000313" key="1">
    <source>
        <dbReference type="EMBL" id="CAH8245110.1"/>
    </source>
</evidence>
<protein>
    <submittedName>
        <fullName evidence="1">Uncharacterized protein</fullName>
    </submittedName>
</protein>